<dbReference type="PANTHER" id="PTHR24567">
    <property type="entry name" value="CRP FAMILY TRANSCRIPTIONAL REGULATORY PROTEIN"/>
    <property type="match status" value="1"/>
</dbReference>
<dbReference type="SMART" id="SM00419">
    <property type="entry name" value="HTH_CRP"/>
    <property type="match status" value="1"/>
</dbReference>
<evidence type="ECO:0000256" key="2">
    <source>
        <dbReference type="ARBA" id="ARBA00023125"/>
    </source>
</evidence>
<dbReference type="SUPFAM" id="SSF46785">
    <property type="entry name" value="Winged helix' DNA-binding domain"/>
    <property type="match status" value="1"/>
</dbReference>
<keyword evidence="3" id="KW-0804">Transcription</keyword>
<keyword evidence="1" id="KW-0805">Transcription regulation</keyword>
<comment type="caution">
    <text evidence="6">The sequence shown here is derived from an EMBL/GenBank/DDBJ whole genome shotgun (WGS) entry which is preliminary data.</text>
</comment>
<protein>
    <submittedName>
        <fullName evidence="6">Crp/Fnr family transcriptional regulator</fullName>
    </submittedName>
</protein>
<accession>A0ABW1DHC4</accession>
<evidence type="ECO:0000313" key="6">
    <source>
        <dbReference type="EMBL" id="MFC5848000.1"/>
    </source>
</evidence>
<keyword evidence="2" id="KW-0238">DNA-binding</keyword>
<dbReference type="EMBL" id="JBHSOH010000006">
    <property type="protein sequence ID" value="MFC5848000.1"/>
    <property type="molecule type" value="Genomic_DNA"/>
</dbReference>
<dbReference type="CDD" id="cd00038">
    <property type="entry name" value="CAP_ED"/>
    <property type="match status" value="1"/>
</dbReference>
<dbReference type="Gene3D" id="2.60.120.10">
    <property type="entry name" value="Jelly Rolls"/>
    <property type="match status" value="1"/>
</dbReference>
<dbReference type="InterPro" id="IPR000595">
    <property type="entry name" value="cNMP-bd_dom"/>
</dbReference>
<feature type="domain" description="HTH crp-type" evidence="5">
    <location>
        <begin position="145"/>
        <end position="217"/>
    </location>
</feature>
<dbReference type="PROSITE" id="PS51063">
    <property type="entry name" value="HTH_CRP_2"/>
    <property type="match status" value="1"/>
</dbReference>
<organism evidence="6 7">
    <name type="scientific">Deinococcus petrolearius</name>
    <dbReference type="NCBI Taxonomy" id="1751295"/>
    <lineage>
        <taxon>Bacteria</taxon>
        <taxon>Thermotogati</taxon>
        <taxon>Deinococcota</taxon>
        <taxon>Deinococci</taxon>
        <taxon>Deinococcales</taxon>
        <taxon>Deinococcaceae</taxon>
        <taxon>Deinococcus</taxon>
    </lineage>
</organism>
<keyword evidence="7" id="KW-1185">Reference proteome</keyword>
<proteinExistence type="predicted"/>
<dbReference type="InterPro" id="IPR036388">
    <property type="entry name" value="WH-like_DNA-bd_sf"/>
</dbReference>
<reference evidence="7" key="1">
    <citation type="journal article" date="2019" name="Int. J. Syst. Evol. Microbiol.">
        <title>The Global Catalogue of Microorganisms (GCM) 10K type strain sequencing project: providing services to taxonomists for standard genome sequencing and annotation.</title>
        <authorList>
            <consortium name="The Broad Institute Genomics Platform"/>
            <consortium name="The Broad Institute Genome Sequencing Center for Infectious Disease"/>
            <person name="Wu L."/>
            <person name="Ma J."/>
        </authorList>
    </citation>
    <scope>NUCLEOTIDE SEQUENCE [LARGE SCALE GENOMIC DNA]</scope>
    <source>
        <strain evidence="7">CGMCC 1.15053</strain>
    </source>
</reference>
<dbReference type="PROSITE" id="PS50042">
    <property type="entry name" value="CNMP_BINDING_3"/>
    <property type="match status" value="1"/>
</dbReference>
<gene>
    <name evidence="6" type="ORF">ACFPQ6_06725</name>
</gene>
<evidence type="ECO:0000256" key="1">
    <source>
        <dbReference type="ARBA" id="ARBA00023015"/>
    </source>
</evidence>
<dbReference type="Pfam" id="PF13545">
    <property type="entry name" value="HTH_Crp_2"/>
    <property type="match status" value="1"/>
</dbReference>
<dbReference type="InterPro" id="IPR018488">
    <property type="entry name" value="cNMP-bd_CS"/>
</dbReference>
<dbReference type="Proteomes" id="UP001595979">
    <property type="component" value="Unassembled WGS sequence"/>
</dbReference>
<dbReference type="InterPro" id="IPR036390">
    <property type="entry name" value="WH_DNA-bd_sf"/>
</dbReference>
<dbReference type="RefSeq" id="WP_380047639.1">
    <property type="nucleotide sequence ID" value="NZ_JBHSOH010000006.1"/>
</dbReference>
<dbReference type="InterPro" id="IPR050397">
    <property type="entry name" value="Env_Response_Regulators"/>
</dbReference>
<dbReference type="SUPFAM" id="SSF51206">
    <property type="entry name" value="cAMP-binding domain-like"/>
    <property type="match status" value="1"/>
</dbReference>
<evidence type="ECO:0000259" key="5">
    <source>
        <dbReference type="PROSITE" id="PS51063"/>
    </source>
</evidence>
<name>A0ABW1DHC4_9DEIO</name>
<evidence type="ECO:0000313" key="7">
    <source>
        <dbReference type="Proteomes" id="UP001595979"/>
    </source>
</evidence>
<evidence type="ECO:0000256" key="3">
    <source>
        <dbReference type="ARBA" id="ARBA00023163"/>
    </source>
</evidence>
<feature type="domain" description="Cyclic nucleotide-binding" evidence="4">
    <location>
        <begin position="12"/>
        <end position="132"/>
    </location>
</feature>
<sequence length="230" mass="25460">MSRLDDLRQSLLFQDVLPEAVQDAASAVIERQFRSGELLLQQDVPGDALLLLTQGSVRVTRMSLSGRERVMGDIYAPGVVGETAVLEGGERSATVRALEDVSALMLYRDHFEQILRRHPRVLWNLSRLLARRVTLLNDELIALGQNTETALAHVLSSLYAQRVGAGLAQPQVLPLGTQDIMNRISASRETVARVMRRLEGQRLVRTVGGTIHLLDPQRLDRLALDAGEVD</sequence>
<dbReference type="Pfam" id="PF00027">
    <property type="entry name" value="cNMP_binding"/>
    <property type="match status" value="1"/>
</dbReference>
<evidence type="ECO:0000259" key="4">
    <source>
        <dbReference type="PROSITE" id="PS50042"/>
    </source>
</evidence>
<dbReference type="SMART" id="SM00100">
    <property type="entry name" value="cNMP"/>
    <property type="match status" value="1"/>
</dbReference>
<dbReference type="InterPro" id="IPR018490">
    <property type="entry name" value="cNMP-bd_dom_sf"/>
</dbReference>
<dbReference type="PANTHER" id="PTHR24567:SF74">
    <property type="entry name" value="HTH-TYPE TRANSCRIPTIONAL REGULATOR ARCR"/>
    <property type="match status" value="1"/>
</dbReference>
<dbReference type="InterPro" id="IPR014710">
    <property type="entry name" value="RmlC-like_jellyroll"/>
</dbReference>
<dbReference type="InterPro" id="IPR012318">
    <property type="entry name" value="HTH_CRP"/>
</dbReference>
<dbReference type="PROSITE" id="PS00889">
    <property type="entry name" value="CNMP_BINDING_2"/>
    <property type="match status" value="1"/>
</dbReference>
<dbReference type="Gene3D" id="1.10.10.10">
    <property type="entry name" value="Winged helix-like DNA-binding domain superfamily/Winged helix DNA-binding domain"/>
    <property type="match status" value="1"/>
</dbReference>